<evidence type="ECO:0000259" key="1">
    <source>
        <dbReference type="Pfam" id="PF01243"/>
    </source>
</evidence>
<dbReference type="PANTHER" id="PTHR42815:SF2">
    <property type="entry name" value="FAD-BINDING, PUTATIVE (AFU_ORTHOLOGUE AFUA_6G07600)-RELATED"/>
    <property type="match status" value="1"/>
</dbReference>
<dbReference type="RefSeq" id="WP_251934437.1">
    <property type="nucleotide sequence ID" value="NZ_CP098747.1"/>
</dbReference>
<dbReference type="Proteomes" id="UP001056291">
    <property type="component" value="Chromosome"/>
</dbReference>
<dbReference type="NCBIfam" id="TIGR04025">
    <property type="entry name" value="PPOX_FMN_DR2398"/>
    <property type="match status" value="1"/>
</dbReference>
<accession>A0ABY4W5N0</accession>
<keyword evidence="3" id="KW-1185">Reference proteome</keyword>
<gene>
    <name evidence="2" type="ORF">NBZ79_00315</name>
</gene>
<dbReference type="InterPro" id="IPR024029">
    <property type="entry name" value="Pyridox_Oxase_FMN-dep"/>
</dbReference>
<sequence length="205" mass="22356">MTDHTVTTVDALYEIYKQPNEKVQRKVLSALDSHCRDFISNCPFLVIGTHGIDGGTDTSPRGDAPGFIDVLDDTTLLLPDRPGNNRLDTLRNIVVNPAVGLLFMIPGLRETLRINGKAAISTDPQLLARGVAQGKTPVTTLKIDVTEAYLHCGKALIRSRLWDPAARLDVNALPSPAKIYADQIGGLNTAEMQQVLDTSYTETLY</sequence>
<evidence type="ECO:0000313" key="2">
    <source>
        <dbReference type="EMBL" id="USG61418.1"/>
    </source>
</evidence>
<dbReference type="PANTHER" id="PTHR42815">
    <property type="entry name" value="FAD-BINDING, PUTATIVE (AFU_ORTHOLOGUE AFUA_6G07600)-RELATED"/>
    <property type="match status" value="1"/>
</dbReference>
<protein>
    <submittedName>
        <fullName evidence="2">Pyridoxamine 5'-phosphate oxidase family protein</fullName>
    </submittedName>
</protein>
<dbReference type="Gene3D" id="2.30.110.10">
    <property type="entry name" value="Electron Transport, Fmn-binding Protein, Chain A"/>
    <property type="match status" value="1"/>
</dbReference>
<organism evidence="2 3">
    <name type="scientific">Sneathiella marina</name>
    <dbReference type="NCBI Taxonomy" id="2950108"/>
    <lineage>
        <taxon>Bacteria</taxon>
        <taxon>Pseudomonadati</taxon>
        <taxon>Pseudomonadota</taxon>
        <taxon>Alphaproteobacteria</taxon>
        <taxon>Sneathiellales</taxon>
        <taxon>Sneathiellaceae</taxon>
        <taxon>Sneathiella</taxon>
    </lineage>
</organism>
<evidence type="ECO:0000313" key="3">
    <source>
        <dbReference type="Proteomes" id="UP001056291"/>
    </source>
</evidence>
<name>A0ABY4W5N0_9PROT</name>
<dbReference type="Pfam" id="PF01243">
    <property type="entry name" value="PNPOx_N"/>
    <property type="match status" value="1"/>
</dbReference>
<dbReference type="SUPFAM" id="SSF50475">
    <property type="entry name" value="FMN-binding split barrel"/>
    <property type="match status" value="1"/>
</dbReference>
<proteinExistence type="predicted"/>
<dbReference type="InterPro" id="IPR011576">
    <property type="entry name" value="Pyridox_Oxase_N"/>
</dbReference>
<dbReference type="InterPro" id="IPR012349">
    <property type="entry name" value="Split_barrel_FMN-bd"/>
</dbReference>
<reference evidence="2" key="1">
    <citation type="submission" date="2022-06" db="EMBL/GenBank/DDBJ databases">
        <title>Sneathiella actinostolidae sp. nov., isolated from a sea anemonein the Western Pacific Ocean.</title>
        <authorList>
            <person name="Wei M.J."/>
        </authorList>
    </citation>
    <scope>NUCLEOTIDE SEQUENCE</scope>
    <source>
        <strain evidence="2">PHK-P5</strain>
    </source>
</reference>
<dbReference type="EMBL" id="CP098747">
    <property type="protein sequence ID" value="USG61418.1"/>
    <property type="molecule type" value="Genomic_DNA"/>
</dbReference>
<feature type="domain" description="Pyridoxamine 5'-phosphate oxidase N-terminal" evidence="1">
    <location>
        <begin position="32"/>
        <end position="152"/>
    </location>
</feature>